<feature type="region of interest" description="Disordered" evidence="1">
    <location>
        <begin position="1"/>
        <end position="79"/>
    </location>
</feature>
<evidence type="ECO:0000313" key="2">
    <source>
        <dbReference type="EMBL" id="VCX42825.1"/>
    </source>
</evidence>
<evidence type="ECO:0000313" key="3">
    <source>
        <dbReference type="Proteomes" id="UP000269945"/>
    </source>
</evidence>
<name>A0A9X9QB18_GULGU</name>
<dbReference type="Proteomes" id="UP000269945">
    <property type="component" value="Unassembled WGS sequence"/>
</dbReference>
<keyword evidence="3" id="KW-1185">Reference proteome</keyword>
<feature type="compositionally biased region" description="Basic and acidic residues" evidence="1">
    <location>
        <begin position="1"/>
        <end position="13"/>
    </location>
</feature>
<organism evidence="2 3">
    <name type="scientific">Gulo gulo</name>
    <name type="common">Wolverine</name>
    <name type="synonym">Gluton</name>
    <dbReference type="NCBI Taxonomy" id="48420"/>
    <lineage>
        <taxon>Eukaryota</taxon>
        <taxon>Metazoa</taxon>
        <taxon>Chordata</taxon>
        <taxon>Craniata</taxon>
        <taxon>Vertebrata</taxon>
        <taxon>Euteleostomi</taxon>
        <taxon>Mammalia</taxon>
        <taxon>Eutheria</taxon>
        <taxon>Laurasiatheria</taxon>
        <taxon>Carnivora</taxon>
        <taxon>Caniformia</taxon>
        <taxon>Musteloidea</taxon>
        <taxon>Mustelidae</taxon>
        <taxon>Guloninae</taxon>
        <taxon>Gulo</taxon>
    </lineage>
</organism>
<feature type="compositionally biased region" description="Acidic residues" evidence="1">
    <location>
        <begin position="14"/>
        <end position="25"/>
    </location>
</feature>
<dbReference type="EMBL" id="CYRY02046971">
    <property type="protein sequence ID" value="VCX42825.1"/>
    <property type="molecule type" value="Genomic_DNA"/>
</dbReference>
<evidence type="ECO:0000256" key="1">
    <source>
        <dbReference type="SAM" id="MobiDB-lite"/>
    </source>
</evidence>
<comment type="caution">
    <text evidence="2">The sequence shown here is derived from an EMBL/GenBank/DDBJ whole genome shotgun (WGS) entry which is preliminary data.</text>
</comment>
<dbReference type="AlphaFoldDB" id="A0A9X9QB18"/>
<feature type="compositionally biased region" description="Basic and acidic residues" evidence="1">
    <location>
        <begin position="38"/>
        <end position="53"/>
    </location>
</feature>
<gene>
    <name evidence="2" type="ORF">BN2614_LOCUS1</name>
</gene>
<feature type="non-terminal residue" evidence="2">
    <location>
        <position position="1"/>
    </location>
</feature>
<proteinExistence type="predicted"/>
<accession>A0A9X9QB18</accession>
<reference evidence="2 3" key="1">
    <citation type="submission" date="2018-10" db="EMBL/GenBank/DDBJ databases">
        <authorList>
            <person name="Ekblom R."/>
            <person name="Jareborg N."/>
        </authorList>
    </citation>
    <scope>NUCLEOTIDE SEQUENCE [LARGE SCALE GENOMIC DNA]</scope>
    <source>
        <tissue evidence="2">Muscle</tissue>
    </source>
</reference>
<protein>
    <submittedName>
        <fullName evidence="2">Uncharacterized protein</fullName>
    </submittedName>
</protein>
<sequence length="79" mass="8318">MTETLQQKHHDDQAQEEGDEAEVEGIQEAPGLLQVGKDSSRHQEADSHGDAQQRHQVPAGCPPEAPAPARGQPGDGCAG</sequence>